<evidence type="ECO:0000256" key="1">
    <source>
        <dbReference type="ARBA" id="ARBA00001974"/>
    </source>
</evidence>
<evidence type="ECO:0000259" key="6">
    <source>
        <dbReference type="PROSITE" id="PS51387"/>
    </source>
</evidence>
<comment type="similarity">
    <text evidence="2">Belongs to the FAD-binding oxidoreductase/transferase type 4 family.</text>
</comment>
<dbReference type="InterPro" id="IPR016164">
    <property type="entry name" value="FAD-linked_Oxase-like_C"/>
</dbReference>
<dbReference type="EMBL" id="FQZC01000001">
    <property type="protein sequence ID" value="SHI63045.1"/>
    <property type="molecule type" value="Genomic_DNA"/>
</dbReference>
<feature type="domain" description="FAD-binding PCMH-type" evidence="6">
    <location>
        <begin position="35"/>
        <end position="214"/>
    </location>
</feature>
<dbReference type="SUPFAM" id="SSF56176">
    <property type="entry name" value="FAD-binding/transporter-associated domain-like"/>
    <property type="match status" value="1"/>
</dbReference>
<protein>
    <submittedName>
        <fullName evidence="7">FAD/FMN-containing dehydrogenase</fullName>
    </submittedName>
</protein>
<dbReference type="InterPro" id="IPR051264">
    <property type="entry name" value="FAD-oxidored/transferase_4"/>
</dbReference>
<evidence type="ECO:0000256" key="5">
    <source>
        <dbReference type="ARBA" id="ARBA00023002"/>
    </source>
</evidence>
<evidence type="ECO:0000256" key="3">
    <source>
        <dbReference type="ARBA" id="ARBA00022630"/>
    </source>
</evidence>
<keyword evidence="4" id="KW-0274">FAD</keyword>
<evidence type="ECO:0000313" key="7">
    <source>
        <dbReference type="EMBL" id="SHI63045.1"/>
    </source>
</evidence>
<dbReference type="RefSeq" id="WP_060601315.1">
    <property type="nucleotide sequence ID" value="NZ_FQZC01000001.1"/>
</dbReference>
<dbReference type="Pfam" id="PF01565">
    <property type="entry name" value="FAD_binding_4"/>
    <property type="match status" value="1"/>
</dbReference>
<keyword evidence="8" id="KW-1185">Reference proteome</keyword>
<dbReference type="Gene3D" id="3.30.70.2190">
    <property type="match status" value="1"/>
</dbReference>
<dbReference type="InterPro" id="IPR016171">
    <property type="entry name" value="Vanillyl_alc_oxidase_C-sub2"/>
</dbReference>
<keyword evidence="3" id="KW-0285">Flavoprotein</keyword>
<accession>A0ABY1I5T8</accession>
<dbReference type="PANTHER" id="PTHR43716">
    <property type="entry name" value="D-2-HYDROXYGLUTARATE DEHYDROGENASE, MITOCHONDRIAL"/>
    <property type="match status" value="1"/>
</dbReference>
<dbReference type="PROSITE" id="PS51387">
    <property type="entry name" value="FAD_PCMH"/>
    <property type="match status" value="1"/>
</dbReference>
<evidence type="ECO:0000256" key="4">
    <source>
        <dbReference type="ARBA" id="ARBA00022827"/>
    </source>
</evidence>
<dbReference type="PANTHER" id="PTHR43716:SF1">
    <property type="entry name" value="D-2-HYDROXYGLUTARATE DEHYDROGENASE, MITOCHONDRIAL"/>
    <property type="match status" value="1"/>
</dbReference>
<dbReference type="SUPFAM" id="SSF55103">
    <property type="entry name" value="FAD-linked oxidases, C-terminal domain"/>
    <property type="match status" value="1"/>
</dbReference>
<dbReference type="Gene3D" id="3.30.43.10">
    <property type="entry name" value="Uridine Diphospho-n-acetylenolpyruvylglucosamine Reductase, domain 2"/>
    <property type="match status" value="1"/>
</dbReference>
<dbReference type="InterPro" id="IPR016169">
    <property type="entry name" value="FAD-bd_PCMH_sub2"/>
</dbReference>
<reference evidence="7 8" key="1">
    <citation type="submission" date="2016-11" db="EMBL/GenBank/DDBJ databases">
        <authorList>
            <person name="Varghese N."/>
            <person name="Submissions S."/>
        </authorList>
    </citation>
    <scope>NUCLEOTIDE SEQUENCE [LARGE SCALE GENOMIC DNA]</scope>
    <source>
        <strain evidence="7 8">DSM 21988</strain>
    </source>
</reference>
<proteinExistence type="inferred from homology"/>
<dbReference type="Gene3D" id="3.30.465.10">
    <property type="match status" value="1"/>
</dbReference>
<dbReference type="InterPro" id="IPR036318">
    <property type="entry name" value="FAD-bd_PCMH-like_sf"/>
</dbReference>
<dbReference type="InterPro" id="IPR016166">
    <property type="entry name" value="FAD-bd_PCMH"/>
</dbReference>
<name>A0ABY1I5T8_9HYPH</name>
<dbReference type="InterPro" id="IPR006094">
    <property type="entry name" value="Oxid_FAD_bind_N"/>
</dbReference>
<dbReference type="Proteomes" id="UP000184290">
    <property type="component" value="Unassembled WGS sequence"/>
</dbReference>
<dbReference type="InterPro" id="IPR004113">
    <property type="entry name" value="FAD-bd_oxidored_4_C"/>
</dbReference>
<dbReference type="InterPro" id="IPR016167">
    <property type="entry name" value="FAD-bd_PCMH_sub1"/>
</dbReference>
<comment type="cofactor">
    <cofactor evidence="1">
        <name>FAD</name>
        <dbReference type="ChEBI" id="CHEBI:57692"/>
    </cofactor>
</comment>
<evidence type="ECO:0000313" key="8">
    <source>
        <dbReference type="Proteomes" id="UP000184290"/>
    </source>
</evidence>
<dbReference type="Pfam" id="PF02913">
    <property type="entry name" value="FAD-oxidase_C"/>
    <property type="match status" value="1"/>
</dbReference>
<gene>
    <name evidence="7" type="ORF">SAMN02745911_0703</name>
</gene>
<dbReference type="Gene3D" id="1.10.45.10">
    <property type="entry name" value="Vanillyl-alcohol Oxidase, Chain A, domain 4"/>
    <property type="match status" value="1"/>
</dbReference>
<comment type="caution">
    <text evidence="7">The sequence shown here is derived from an EMBL/GenBank/DDBJ whole genome shotgun (WGS) entry which is preliminary data.</text>
</comment>
<dbReference type="Gene3D" id="3.30.70.2740">
    <property type="match status" value="1"/>
</dbReference>
<keyword evidence="5" id="KW-0560">Oxidoreductase</keyword>
<organism evidence="7 8">
    <name type="scientific">Aureimonas altamirensis DSM 21988</name>
    <dbReference type="NCBI Taxonomy" id="1121026"/>
    <lineage>
        <taxon>Bacteria</taxon>
        <taxon>Pseudomonadati</taxon>
        <taxon>Pseudomonadota</taxon>
        <taxon>Alphaproteobacteria</taxon>
        <taxon>Hyphomicrobiales</taxon>
        <taxon>Aurantimonadaceae</taxon>
        <taxon>Aureimonas</taxon>
    </lineage>
</organism>
<evidence type="ECO:0000256" key="2">
    <source>
        <dbReference type="ARBA" id="ARBA00008000"/>
    </source>
</evidence>
<sequence length="452" mass="47536">MREAFDELLACLGPSGCLIGPDVPEASRTDESRTGRTLPAALLRPADVDAVSQALAICHRHRLRVVPQGGMTGLAGGANALAGEVALSLARFHGVEAVDAQAATMCVRAGTVLAVAQEAAAEAGFVFPIDYGSRGSCQIGGLVATNGGGPRVIRYGTTRANVLGLEVVLADGTVLSHLGGQLKDNTGYDLKSLFVGSEGTLGVVTRAVFRLWPKPGETYTALCALPDARAATALLAAARSAVTLSAFEALWPAYYDIGCLLAKTRPFAATPAVCILIEAEQPLEALLETAFEDGLVEDALMARSYADARAFWAVREAAGLDDALPGLMNFDVSIELQAMPAFVDGLTAAIENVFPGTRSLFFGHMGDGNLHLILHRDEMDAPTAHALDELVYERVRGEGGSVSAEHGIGTLKREWLGFSRSPAEIRTMQAIKSALDPHEIMNPGKLLTSCQS</sequence>